<sequence>RINVPRPTNKSHAQKNEQARSTDRGGFRGRGRGRGRGFRGRGRAMYRGRGRGGYAPY</sequence>
<feature type="non-terminal residue" evidence="2">
    <location>
        <position position="1"/>
    </location>
</feature>
<evidence type="ECO:0000313" key="2">
    <source>
        <dbReference type="EMBL" id="CBY38569.1"/>
    </source>
</evidence>
<feature type="compositionally biased region" description="Basic and acidic residues" evidence="1">
    <location>
        <begin position="14"/>
        <end position="26"/>
    </location>
</feature>
<protein>
    <submittedName>
        <fullName evidence="2">Uncharacterized protein</fullName>
    </submittedName>
</protein>
<proteinExistence type="predicted"/>
<dbReference type="Proteomes" id="UP000011014">
    <property type="component" value="Unassembled WGS sequence"/>
</dbReference>
<reference evidence="2" key="1">
    <citation type="journal article" date="2010" name="Science">
        <title>Plasticity of animal genome architecture unmasked by rapid evolution of a pelagic tunicate.</title>
        <authorList>
            <person name="Denoeud F."/>
            <person name="Henriet S."/>
            <person name="Mungpakdee S."/>
            <person name="Aury J.M."/>
            <person name="Da Silva C."/>
            <person name="Brinkmann H."/>
            <person name="Mikhaleva J."/>
            <person name="Olsen L.C."/>
            <person name="Jubin C."/>
            <person name="Canestro C."/>
            <person name="Bouquet J.M."/>
            <person name="Danks G."/>
            <person name="Poulain J."/>
            <person name="Campsteijn C."/>
            <person name="Adamski M."/>
            <person name="Cross I."/>
            <person name="Yadetie F."/>
            <person name="Muffato M."/>
            <person name="Louis A."/>
            <person name="Butcher S."/>
            <person name="Tsagkogeorga G."/>
            <person name="Konrad A."/>
            <person name="Singh S."/>
            <person name="Jensen M.F."/>
            <person name="Cong E.H."/>
            <person name="Eikeseth-Otteraa H."/>
            <person name="Noel B."/>
            <person name="Anthouard V."/>
            <person name="Porcel B.M."/>
            <person name="Kachouri-Lafond R."/>
            <person name="Nishino A."/>
            <person name="Ugolini M."/>
            <person name="Chourrout P."/>
            <person name="Nishida H."/>
            <person name="Aasland R."/>
            <person name="Huzurbazar S."/>
            <person name="Westhof E."/>
            <person name="Delsuc F."/>
            <person name="Lehrach H."/>
            <person name="Reinhardt R."/>
            <person name="Weissenbach J."/>
            <person name="Roy S.W."/>
            <person name="Artiguenave F."/>
            <person name="Postlethwait J.H."/>
            <person name="Manak J.R."/>
            <person name="Thompson E.M."/>
            <person name="Jaillon O."/>
            <person name="Du Pasquier L."/>
            <person name="Boudinot P."/>
            <person name="Liberles D.A."/>
            <person name="Volff J.N."/>
            <person name="Philippe H."/>
            <person name="Lenhard B."/>
            <person name="Roest Crollius H."/>
            <person name="Wincker P."/>
            <person name="Chourrout D."/>
        </authorList>
    </citation>
    <scope>NUCLEOTIDE SEQUENCE [LARGE SCALE GENOMIC DNA]</scope>
</reference>
<accession>E4YSY0</accession>
<dbReference type="AlphaFoldDB" id="E4YSY0"/>
<gene>
    <name evidence="2" type="ORF">GSOID_T00032521001</name>
</gene>
<dbReference type="EMBL" id="FN655262">
    <property type="protein sequence ID" value="CBY38569.1"/>
    <property type="molecule type" value="Genomic_DNA"/>
</dbReference>
<evidence type="ECO:0000256" key="1">
    <source>
        <dbReference type="SAM" id="MobiDB-lite"/>
    </source>
</evidence>
<name>E4YSY0_OIKDI</name>
<feature type="compositionally biased region" description="Basic residues" evidence="1">
    <location>
        <begin position="27"/>
        <end position="50"/>
    </location>
</feature>
<feature type="region of interest" description="Disordered" evidence="1">
    <location>
        <begin position="1"/>
        <end position="57"/>
    </location>
</feature>
<organism evidence="2">
    <name type="scientific">Oikopleura dioica</name>
    <name type="common">Tunicate</name>
    <dbReference type="NCBI Taxonomy" id="34765"/>
    <lineage>
        <taxon>Eukaryota</taxon>
        <taxon>Metazoa</taxon>
        <taxon>Chordata</taxon>
        <taxon>Tunicata</taxon>
        <taxon>Appendicularia</taxon>
        <taxon>Copelata</taxon>
        <taxon>Oikopleuridae</taxon>
        <taxon>Oikopleura</taxon>
    </lineage>
</organism>
<feature type="compositionally biased region" description="Polar residues" evidence="1">
    <location>
        <begin position="1"/>
        <end position="11"/>
    </location>
</feature>